<dbReference type="RefSeq" id="WP_066176563.1">
    <property type="nucleotide sequence ID" value="NZ_CP036246.2"/>
</dbReference>
<evidence type="ECO:0000313" key="2">
    <source>
        <dbReference type="EMBL" id="QEP41111.1"/>
    </source>
</evidence>
<dbReference type="Proteomes" id="UP000322644">
    <property type="component" value="Chromosome"/>
</dbReference>
<evidence type="ECO:0000313" key="4">
    <source>
        <dbReference type="Proteomes" id="UP000322644"/>
    </source>
</evidence>
<reference evidence="1 3" key="1">
    <citation type="submission" date="2015-05" db="EMBL/GenBank/DDBJ databases">
        <authorList>
            <person name="Rovetto F."/>
            <person name="Cocolin L."/>
            <person name="Illeghems K."/>
            <person name="Van Nieuwerburgh F."/>
            <person name="Houf K."/>
        </authorList>
    </citation>
    <scope>NUCLEOTIDE SEQUENCE [LARGE SCALE GENOMIC DNA]</scope>
    <source>
        <strain evidence="1 3">117434</strain>
    </source>
</reference>
<accession>A0A1C0AUH9</accession>
<dbReference type="AlphaFoldDB" id="A0A1C0AUH9"/>
<dbReference type="EMBL" id="LDIR01000005">
    <property type="protein sequence ID" value="OCL89951.1"/>
    <property type="molecule type" value="Genomic_DNA"/>
</dbReference>
<organism evidence="2 4">
    <name type="scientific">Arcobacter porcinus</name>
    <dbReference type="NCBI Taxonomy" id="1935204"/>
    <lineage>
        <taxon>Bacteria</taxon>
        <taxon>Pseudomonadati</taxon>
        <taxon>Campylobacterota</taxon>
        <taxon>Epsilonproteobacteria</taxon>
        <taxon>Campylobacterales</taxon>
        <taxon>Arcobacteraceae</taxon>
        <taxon>Arcobacter</taxon>
    </lineage>
</organism>
<dbReference type="OrthoDB" id="5343599at2"/>
<protein>
    <submittedName>
        <fullName evidence="2">Uncharacterized protein</fullName>
    </submittedName>
</protein>
<dbReference type="EMBL" id="CP036246">
    <property type="protein sequence ID" value="QEP41111.1"/>
    <property type="molecule type" value="Genomic_DNA"/>
</dbReference>
<evidence type="ECO:0000313" key="1">
    <source>
        <dbReference type="EMBL" id="OCL89951.1"/>
    </source>
</evidence>
<reference evidence="2 4" key="2">
    <citation type="submission" date="2019-09" db="EMBL/GenBank/DDBJ databases">
        <title>Complete genome sequencing of four Arcobacter species reveals a diverse suite of mobile elements.</title>
        <authorList>
            <person name="Miller W.G."/>
            <person name="Yee E."/>
            <person name="Bono J.L."/>
        </authorList>
    </citation>
    <scope>NUCLEOTIDE SEQUENCE [LARGE SCALE GENOMIC DNA]</scope>
    <source>
        <strain evidence="2 4">CCUG 56899</strain>
    </source>
</reference>
<keyword evidence="3" id="KW-1185">Reference proteome</keyword>
<sequence>MSIFALQYLAGGFLDEDLIHFNKNFDDWCVQFQTYEDAMKTLKTLDKQDSIDIVEITPLSYPKYFFKSLQGTIYVTRKIENKIICVVEPFIGSSFRIAICDLNTKQVRQTKTLYKTIPSVEAAFASFKDEL</sequence>
<proteinExistence type="predicted"/>
<evidence type="ECO:0000313" key="3">
    <source>
        <dbReference type="Proteomes" id="UP000093159"/>
    </source>
</evidence>
<reference evidence="2 4" key="3">
    <citation type="submission" date="2019-09" db="EMBL/GenBank/DDBJ databases">
        <title>Taxonomic note: a critical rebuttal of the proposed division of the genus Arcobacter into six genera, emended descriptions of Arcobacter anaerophilus and the genus Arcobacter, and an assessment of genus-level boundaries for Epsilonproteobacteria using in silico genomic comparator tools.</title>
        <authorList>
            <person name="On S.L.W."/>
            <person name="Miller W.G."/>
            <person name="Biggs P."/>
            <person name="Cornelius A."/>
            <person name="Vandamme P."/>
        </authorList>
    </citation>
    <scope>NUCLEOTIDE SEQUENCE [LARGE SCALE GENOMIC DNA]</scope>
    <source>
        <strain evidence="2 4">CCUG 56899</strain>
    </source>
</reference>
<name>A0A1C0AUH9_9BACT</name>
<dbReference type="Proteomes" id="UP000093159">
    <property type="component" value="Unassembled WGS sequence"/>
</dbReference>
<gene>
    <name evidence="1" type="ORF">AAX28_01905</name>
    <name evidence="2" type="ORF">APORC_1535</name>
</gene>
<dbReference type="KEGG" id="apoc:APORC_1535"/>